<protein>
    <submittedName>
        <fullName evidence="8">Alcohol dehydrogenase, class IV</fullName>
    </submittedName>
</protein>
<evidence type="ECO:0000313" key="8">
    <source>
        <dbReference type="EMBL" id="SOB96628.1"/>
    </source>
</evidence>
<dbReference type="Pfam" id="PF00465">
    <property type="entry name" value="Fe-ADH"/>
    <property type="match status" value="1"/>
</dbReference>
<feature type="domain" description="Fe-containing alcohol dehydrogenase-like C-terminal" evidence="7">
    <location>
        <begin position="190"/>
        <end position="349"/>
    </location>
</feature>
<feature type="domain" description="Alcohol dehydrogenase iron-type/glycerol dehydrogenase GldA" evidence="6">
    <location>
        <begin position="11"/>
        <end position="178"/>
    </location>
</feature>
<gene>
    <name evidence="8" type="ORF">SAMN05421512_102264</name>
</gene>
<dbReference type="Proteomes" id="UP000219331">
    <property type="component" value="Unassembled WGS sequence"/>
</dbReference>
<dbReference type="GO" id="GO:0004022">
    <property type="term" value="F:alcohol dehydrogenase (NAD+) activity"/>
    <property type="evidence" value="ECO:0007669"/>
    <property type="project" value="UniProtKB-EC"/>
</dbReference>
<dbReference type="RefSeq" id="WP_176522010.1">
    <property type="nucleotide sequence ID" value="NZ_OBML01000002.1"/>
</dbReference>
<evidence type="ECO:0000256" key="5">
    <source>
        <dbReference type="ARBA" id="ARBA00049243"/>
    </source>
</evidence>
<dbReference type="Pfam" id="PF25137">
    <property type="entry name" value="ADH_Fe_C"/>
    <property type="match status" value="1"/>
</dbReference>
<dbReference type="InterPro" id="IPR056798">
    <property type="entry name" value="ADH_Fe_C"/>
</dbReference>
<reference evidence="8 9" key="1">
    <citation type="submission" date="2017-08" db="EMBL/GenBank/DDBJ databases">
        <authorList>
            <person name="de Groot N.N."/>
        </authorList>
    </citation>
    <scope>NUCLEOTIDE SEQUENCE [LARGE SCALE GENOMIC DNA]</scope>
    <source>
        <strain evidence="8 9">USBA 352</strain>
    </source>
</reference>
<dbReference type="EMBL" id="OBML01000002">
    <property type="protein sequence ID" value="SOB96628.1"/>
    <property type="molecule type" value="Genomic_DNA"/>
</dbReference>
<comment type="catalytic activity">
    <reaction evidence="5">
        <text>a primary alcohol + NAD(+) = an aldehyde + NADH + H(+)</text>
        <dbReference type="Rhea" id="RHEA:10736"/>
        <dbReference type="ChEBI" id="CHEBI:15378"/>
        <dbReference type="ChEBI" id="CHEBI:15734"/>
        <dbReference type="ChEBI" id="CHEBI:17478"/>
        <dbReference type="ChEBI" id="CHEBI:57540"/>
        <dbReference type="ChEBI" id="CHEBI:57945"/>
        <dbReference type="EC" id="1.1.1.1"/>
    </reaction>
</comment>
<evidence type="ECO:0000256" key="4">
    <source>
        <dbReference type="ARBA" id="ARBA00023027"/>
    </source>
</evidence>
<dbReference type="PANTHER" id="PTHR11496">
    <property type="entry name" value="ALCOHOL DEHYDROGENASE"/>
    <property type="match status" value="1"/>
</dbReference>
<dbReference type="Gene3D" id="1.20.1090.10">
    <property type="entry name" value="Dehydroquinate synthase-like - alpha domain"/>
    <property type="match status" value="1"/>
</dbReference>
<evidence type="ECO:0000313" key="9">
    <source>
        <dbReference type="Proteomes" id="UP000219331"/>
    </source>
</evidence>
<evidence type="ECO:0000259" key="7">
    <source>
        <dbReference type="Pfam" id="PF25137"/>
    </source>
</evidence>
<dbReference type="FunFam" id="3.40.50.1970:FF:000003">
    <property type="entry name" value="Alcohol dehydrogenase, iron-containing"/>
    <property type="match status" value="1"/>
</dbReference>
<dbReference type="AlphaFoldDB" id="A0A285RS95"/>
<keyword evidence="4" id="KW-0520">NAD</keyword>
<dbReference type="GO" id="GO:0046872">
    <property type="term" value="F:metal ion binding"/>
    <property type="evidence" value="ECO:0007669"/>
    <property type="project" value="InterPro"/>
</dbReference>
<proteinExistence type="inferred from homology"/>
<organism evidence="8 9">
    <name type="scientific">Stappia indica</name>
    <dbReference type="NCBI Taxonomy" id="538381"/>
    <lineage>
        <taxon>Bacteria</taxon>
        <taxon>Pseudomonadati</taxon>
        <taxon>Pseudomonadota</taxon>
        <taxon>Alphaproteobacteria</taxon>
        <taxon>Hyphomicrobiales</taxon>
        <taxon>Stappiaceae</taxon>
        <taxon>Stappia</taxon>
    </lineage>
</organism>
<evidence type="ECO:0000256" key="2">
    <source>
        <dbReference type="ARBA" id="ARBA00007358"/>
    </source>
</evidence>
<dbReference type="STRING" id="538381.GCA_001696535_03255"/>
<evidence type="ECO:0000256" key="1">
    <source>
        <dbReference type="ARBA" id="ARBA00001962"/>
    </source>
</evidence>
<dbReference type="InterPro" id="IPR001670">
    <property type="entry name" value="ADH_Fe/GldA"/>
</dbReference>
<evidence type="ECO:0000256" key="3">
    <source>
        <dbReference type="ARBA" id="ARBA00023002"/>
    </source>
</evidence>
<sequence>MQPFTTNQVPRIVAGPGRSSEIGAIVAELAGAGACVLLVADNGLTGIGLTPRIAGVLKDSGHRVVTHDAIVSDPKEPAVAEAVRIARQEGVGAVVCLGGGSALDAGKLVAAMIGARGDLEDYRLAAAALPVARVPLVCVPTTAGTGSEATAVSVISDAGGTKYWYWAPALKPDVALLDARLTTGLPPQLTAACGVDAIVHAMEAATGRAAFAENSRICHEAIRLATSHIDRAVAEPNDLEARGAMLLAATWAGIGIDNAGTGMAHNIAHALASLVPIHHGRAVAIGMAASLGWSMEGEEEAYTEVARAFGCAHYGELPMAFSGLVRRLGIRLSLAADINRLSPERLAARMAAPENAPMRNASRRLVTDEDLLLLAERALGFG</sequence>
<dbReference type="SUPFAM" id="SSF56796">
    <property type="entry name" value="Dehydroquinate synthase-like"/>
    <property type="match status" value="1"/>
</dbReference>
<dbReference type="PANTHER" id="PTHR11496:SF102">
    <property type="entry name" value="ALCOHOL DEHYDROGENASE 4"/>
    <property type="match status" value="1"/>
</dbReference>
<comment type="similarity">
    <text evidence="2">Belongs to the iron-containing alcohol dehydrogenase family.</text>
</comment>
<keyword evidence="9" id="KW-1185">Reference proteome</keyword>
<dbReference type="InterPro" id="IPR039697">
    <property type="entry name" value="Alcohol_dehydrogenase_Fe"/>
</dbReference>
<accession>A0A285RS95</accession>
<comment type="cofactor">
    <cofactor evidence="1">
        <name>Fe cation</name>
        <dbReference type="ChEBI" id="CHEBI:24875"/>
    </cofactor>
</comment>
<keyword evidence="3" id="KW-0560">Oxidoreductase</keyword>
<dbReference type="Gene3D" id="3.40.50.1970">
    <property type="match status" value="1"/>
</dbReference>
<dbReference type="PROSITE" id="PS00060">
    <property type="entry name" value="ADH_IRON_2"/>
    <property type="match status" value="1"/>
</dbReference>
<evidence type="ECO:0000259" key="6">
    <source>
        <dbReference type="Pfam" id="PF00465"/>
    </source>
</evidence>
<name>A0A285RS95_9HYPH</name>
<dbReference type="InterPro" id="IPR018211">
    <property type="entry name" value="ADH_Fe_CS"/>
</dbReference>